<sequence>MVQQMSSLVSVAVLLVNIVIVLSKDIPKTELCVNRFGEQVECGKTQGEKMLCPPMPRIDIYCDDAGVIHNEINTKNCELDKECGALEKCCEDVCYSQSRSGLRNKICMPGRDNMNYLFP</sequence>
<organism evidence="2 3">
    <name type="scientific">Meganyctiphanes norvegica</name>
    <name type="common">Northern krill</name>
    <name type="synonym">Thysanopoda norvegica</name>
    <dbReference type="NCBI Taxonomy" id="48144"/>
    <lineage>
        <taxon>Eukaryota</taxon>
        <taxon>Metazoa</taxon>
        <taxon>Ecdysozoa</taxon>
        <taxon>Arthropoda</taxon>
        <taxon>Crustacea</taxon>
        <taxon>Multicrustacea</taxon>
        <taxon>Malacostraca</taxon>
        <taxon>Eumalacostraca</taxon>
        <taxon>Eucarida</taxon>
        <taxon>Euphausiacea</taxon>
        <taxon>Euphausiidae</taxon>
        <taxon>Meganyctiphanes</taxon>
    </lineage>
</organism>
<evidence type="ECO:0000313" key="3">
    <source>
        <dbReference type="Proteomes" id="UP001497623"/>
    </source>
</evidence>
<comment type="caution">
    <text evidence="2">The sequence shown here is derived from an EMBL/GenBank/DDBJ whole genome shotgun (WGS) entry which is preliminary data.</text>
</comment>
<dbReference type="EMBL" id="CAXKWB010014247">
    <property type="protein sequence ID" value="CAL4110088.1"/>
    <property type="molecule type" value="Genomic_DNA"/>
</dbReference>
<reference evidence="2 3" key="1">
    <citation type="submission" date="2024-05" db="EMBL/GenBank/DDBJ databases">
        <authorList>
            <person name="Wallberg A."/>
        </authorList>
    </citation>
    <scope>NUCLEOTIDE SEQUENCE [LARGE SCALE GENOMIC DNA]</scope>
</reference>
<dbReference type="AlphaFoldDB" id="A0AAV2R2M9"/>
<proteinExistence type="predicted"/>
<evidence type="ECO:0000313" key="2">
    <source>
        <dbReference type="EMBL" id="CAL4110088.1"/>
    </source>
</evidence>
<gene>
    <name evidence="2" type="ORF">MNOR_LOCUS19298</name>
</gene>
<evidence type="ECO:0000256" key="1">
    <source>
        <dbReference type="SAM" id="SignalP"/>
    </source>
</evidence>
<feature type="chain" id="PRO_5043932030" description="WAP domain-containing protein" evidence="1">
    <location>
        <begin position="24"/>
        <end position="119"/>
    </location>
</feature>
<name>A0AAV2R2M9_MEGNR</name>
<evidence type="ECO:0008006" key="4">
    <source>
        <dbReference type="Google" id="ProtNLM"/>
    </source>
</evidence>
<keyword evidence="1" id="KW-0732">Signal</keyword>
<accession>A0AAV2R2M9</accession>
<feature type="signal peptide" evidence="1">
    <location>
        <begin position="1"/>
        <end position="23"/>
    </location>
</feature>
<dbReference type="Proteomes" id="UP001497623">
    <property type="component" value="Unassembled WGS sequence"/>
</dbReference>
<protein>
    <recommendedName>
        <fullName evidence="4">WAP domain-containing protein</fullName>
    </recommendedName>
</protein>
<keyword evidence="3" id="KW-1185">Reference proteome</keyword>